<dbReference type="PANTHER" id="PTHR31672:SF13">
    <property type="entry name" value="F-BOX PROTEIN CPR30-LIKE"/>
    <property type="match status" value="1"/>
</dbReference>
<comment type="caution">
    <text evidence="2">The sequence shown here is derived from an EMBL/GenBank/DDBJ whole genome shotgun (WGS) entry which is preliminary data.</text>
</comment>
<evidence type="ECO:0000313" key="2">
    <source>
        <dbReference type="EMBL" id="KAJ8450438.1"/>
    </source>
</evidence>
<feature type="domain" description="F-box" evidence="1">
    <location>
        <begin position="274"/>
        <end position="324"/>
    </location>
</feature>
<dbReference type="OrthoDB" id="695205at2759"/>
<dbReference type="NCBIfam" id="TIGR01640">
    <property type="entry name" value="F_box_assoc_1"/>
    <property type="match status" value="2"/>
</dbReference>
<dbReference type="Proteomes" id="UP001153076">
    <property type="component" value="Unassembled WGS sequence"/>
</dbReference>
<dbReference type="Pfam" id="PF08268">
    <property type="entry name" value="FBA_3"/>
    <property type="match status" value="2"/>
</dbReference>
<dbReference type="Pfam" id="PF00646">
    <property type="entry name" value="F-box"/>
    <property type="match status" value="2"/>
</dbReference>
<reference evidence="2" key="1">
    <citation type="submission" date="2022-04" db="EMBL/GenBank/DDBJ databases">
        <title>Carnegiea gigantea Genome sequencing and assembly v2.</title>
        <authorList>
            <person name="Copetti D."/>
            <person name="Sanderson M.J."/>
            <person name="Burquez A."/>
            <person name="Wojciechowski M.F."/>
        </authorList>
    </citation>
    <scope>NUCLEOTIDE SEQUENCE</scope>
    <source>
        <strain evidence="2">SGP5-SGP5p</strain>
        <tissue evidence="2">Aerial part</tissue>
    </source>
</reference>
<protein>
    <recommendedName>
        <fullName evidence="1">F-box domain-containing protein</fullName>
    </recommendedName>
</protein>
<dbReference type="InterPro" id="IPR001810">
    <property type="entry name" value="F-box_dom"/>
</dbReference>
<proteinExistence type="predicted"/>
<dbReference type="PROSITE" id="PS50181">
    <property type="entry name" value="FBOX"/>
    <property type="match status" value="2"/>
</dbReference>
<accession>A0A9Q1KWZ4</accession>
<evidence type="ECO:0000259" key="1">
    <source>
        <dbReference type="PROSITE" id="PS50181"/>
    </source>
</evidence>
<name>A0A9Q1KWZ4_9CARY</name>
<feature type="domain" description="F-box" evidence="1">
    <location>
        <begin position="2"/>
        <end position="47"/>
    </location>
</feature>
<dbReference type="SUPFAM" id="SSF81383">
    <property type="entry name" value="F-box domain"/>
    <property type="match status" value="2"/>
</dbReference>
<gene>
    <name evidence="2" type="ORF">Cgig2_002123</name>
</gene>
<dbReference type="InterPro" id="IPR017451">
    <property type="entry name" value="F-box-assoc_interact_dom"/>
</dbReference>
<organism evidence="2 3">
    <name type="scientific">Carnegiea gigantea</name>
    <dbReference type="NCBI Taxonomy" id="171969"/>
    <lineage>
        <taxon>Eukaryota</taxon>
        <taxon>Viridiplantae</taxon>
        <taxon>Streptophyta</taxon>
        <taxon>Embryophyta</taxon>
        <taxon>Tracheophyta</taxon>
        <taxon>Spermatophyta</taxon>
        <taxon>Magnoliopsida</taxon>
        <taxon>eudicotyledons</taxon>
        <taxon>Gunneridae</taxon>
        <taxon>Pentapetalae</taxon>
        <taxon>Caryophyllales</taxon>
        <taxon>Cactineae</taxon>
        <taxon>Cactaceae</taxon>
        <taxon>Cactoideae</taxon>
        <taxon>Echinocereeae</taxon>
        <taxon>Carnegiea</taxon>
    </lineage>
</organism>
<dbReference type="CDD" id="cd22157">
    <property type="entry name" value="F-box_AtFBW1-like"/>
    <property type="match status" value="2"/>
</dbReference>
<dbReference type="InterPro" id="IPR036047">
    <property type="entry name" value="F-box-like_dom_sf"/>
</dbReference>
<sequence>MEKFSRELPMELVTEVLVRLPVKSLVRFRWVCKAWCSLISSPGFVSLHVAQHRDDANAPFLVAIYVDRKTSFHIYSFTTRTWRSVVEYRENIIHEIHSDGFLLVEGVMSFLSTNFMERSSHMVLFDVTNEVFRYIELPGVGFDAYAVVYHEKVGLLDIDCQQSCCNLWVMEENWVPESWRKLYTIDLQTASHLPIMVCFKETGELLVADFDMGGEVELYDIKSGEVKCIREGDNKLLSLQGGGFTPSLLHCLFLYHNVVLLKLELVKPITSEMEDFSRELPLELLSEVLARLPVKSLLRFRCVCKEWCSLISSPDFASLHLSRYHNEDGNTHFLAATRTEDYLKFQWMLLSFQTYEKITRDDYAILNNQYIMDLFNCCDPHGSSVNGLLLLSKELIDTLDGRRQRELLLWNPVLGKTHQLPSHCVDPAAYFGFGFSSSSNDYKVVVINVAEEVTSVHLYSLSTRAWRNIAGYNESIILELCSDGFLLVEGIMNFHSFGLTEHSSYMVLFDLNDEMFKYIQHPCNCFHSYAVAYHDKVGVLDFDYSEHCCCLWVMEKNWVPESWRKMYTIDLHGSIFPHMLCFKENGEFMFANEKGEVKVCDVEAGEVKNIRESSRYCILCCTPYKESLLSLQ</sequence>
<dbReference type="EMBL" id="JAKOGI010000015">
    <property type="protein sequence ID" value="KAJ8450438.1"/>
    <property type="molecule type" value="Genomic_DNA"/>
</dbReference>
<keyword evidence="3" id="KW-1185">Reference proteome</keyword>
<dbReference type="AlphaFoldDB" id="A0A9Q1KWZ4"/>
<dbReference type="Gene3D" id="1.20.1280.50">
    <property type="match status" value="2"/>
</dbReference>
<dbReference type="InterPro" id="IPR013187">
    <property type="entry name" value="F-box-assoc_dom_typ3"/>
</dbReference>
<dbReference type="PANTHER" id="PTHR31672">
    <property type="entry name" value="BNACNNG10540D PROTEIN"/>
    <property type="match status" value="1"/>
</dbReference>
<dbReference type="InterPro" id="IPR050796">
    <property type="entry name" value="SCF_F-box_component"/>
</dbReference>
<evidence type="ECO:0000313" key="3">
    <source>
        <dbReference type="Proteomes" id="UP001153076"/>
    </source>
</evidence>
<dbReference type="SMART" id="SM00256">
    <property type="entry name" value="FBOX"/>
    <property type="match status" value="2"/>
</dbReference>